<dbReference type="Proteomes" id="UP000663823">
    <property type="component" value="Unassembled WGS sequence"/>
</dbReference>
<dbReference type="EMBL" id="CAJOBE010001081">
    <property type="protein sequence ID" value="CAF3712707.1"/>
    <property type="molecule type" value="Genomic_DNA"/>
</dbReference>
<dbReference type="EMBL" id="CAJOAX010000233">
    <property type="protein sequence ID" value="CAF3545765.1"/>
    <property type="molecule type" value="Genomic_DNA"/>
</dbReference>
<comment type="caution">
    <text evidence="1">The sequence shown here is derived from an EMBL/GenBank/DDBJ whole genome shotgun (WGS) entry which is preliminary data.</text>
</comment>
<reference evidence="1" key="1">
    <citation type="submission" date="2021-02" db="EMBL/GenBank/DDBJ databases">
        <authorList>
            <person name="Nowell W R."/>
        </authorList>
    </citation>
    <scope>NUCLEOTIDE SEQUENCE</scope>
</reference>
<gene>
    <name evidence="2" type="ORF">FNK824_LOCUS9932</name>
    <name evidence="1" type="ORF">OTI717_LOCUS4039</name>
</gene>
<protein>
    <submittedName>
        <fullName evidence="1">Uncharacterized protein</fullName>
    </submittedName>
</protein>
<accession>A0A818JS96</accession>
<dbReference type="AlphaFoldDB" id="A0A818JS96"/>
<evidence type="ECO:0000313" key="2">
    <source>
        <dbReference type="EMBL" id="CAF3712707.1"/>
    </source>
</evidence>
<organism evidence="1 3">
    <name type="scientific">Rotaria sordida</name>
    <dbReference type="NCBI Taxonomy" id="392033"/>
    <lineage>
        <taxon>Eukaryota</taxon>
        <taxon>Metazoa</taxon>
        <taxon>Spiralia</taxon>
        <taxon>Gnathifera</taxon>
        <taxon>Rotifera</taxon>
        <taxon>Eurotatoria</taxon>
        <taxon>Bdelloidea</taxon>
        <taxon>Philodinida</taxon>
        <taxon>Philodinidae</taxon>
        <taxon>Rotaria</taxon>
    </lineage>
</organism>
<evidence type="ECO:0000313" key="1">
    <source>
        <dbReference type="EMBL" id="CAF3545765.1"/>
    </source>
</evidence>
<sequence>MSSENGYYCIWLDSHIGAPGECPSFQDKFQQNLKPMNGLPPNSINNLILYFEQEVAPIKFVSDIDDALVLVQNEIDKKIIFISSGSLGKQIIPFIIKNHPHVYTFYIFCAMISNNLNWAIDYTNCLQMFDHETDLLIRLVRDISKEFIHLGLSYLAVYDGESARKYFTTAQTLETHANNANSPMPPFTDRLKMLQGPNGLIQESQNVKEDQRTNETIASLDNIQYVLINLTTAMNPTVASIVHFLQIFLPSRTILTIKNSSSDNIIRLINKPACLFLRNSVLTQLLIQHLGTNNLSIYMIEDNTNLVDRITHFNNIDDLINKLVELIVEKYRQQAATHLHVGQNQLADIEMKMANRIDYEVKKLRET</sequence>
<evidence type="ECO:0000313" key="3">
    <source>
        <dbReference type="Proteomes" id="UP000663823"/>
    </source>
</evidence>
<dbReference type="Proteomes" id="UP000663874">
    <property type="component" value="Unassembled WGS sequence"/>
</dbReference>
<name>A0A818JS96_9BILA</name>
<proteinExistence type="predicted"/>